<organism evidence="9 10">
    <name type="scientific">Schistosoma rodhaini</name>
    <dbReference type="NCBI Taxonomy" id="6188"/>
    <lineage>
        <taxon>Eukaryota</taxon>
        <taxon>Metazoa</taxon>
        <taxon>Spiralia</taxon>
        <taxon>Lophotrochozoa</taxon>
        <taxon>Platyhelminthes</taxon>
        <taxon>Trematoda</taxon>
        <taxon>Digenea</taxon>
        <taxon>Strigeidida</taxon>
        <taxon>Schistosomatoidea</taxon>
        <taxon>Schistosomatidae</taxon>
        <taxon>Schistosoma</taxon>
    </lineage>
</organism>
<dbReference type="Pfam" id="PF12129">
    <property type="entry name" value="PHTF1-2_N"/>
    <property type="match status" value="1"/>
</dbReference>
<evidence type="ECO:0000256" key="3">
    <source>
        <dbReference type="ARBA" id="ARBA00022989"/>
    </source>
</evidence>
<keyword evidence="2 7" id="KW-0812">Transmembrane</keyword>
<feature type="region of interest" description="Disordered" evidence="6">
    <location>
        <begin position="437"/>
        <end position="475"/>
    </location>
</feature>
<protein>
    <recommendedName>
        <fullName evidence="8">PHTF1/2 N-terminal domain-containing protein</fullName>
    </recommendedName>
</protein>
<feature type="region of interest" description="Disordered" evidence="6">
    <location>
        <begin position="960"/>
        <end position="985"/>
    </location>
</feature>
<evidence type="ECO:0000256" key="5">
    <source>
        <dbReference type="ARBA" id="ARBA00023180"/>
    </source>
</evidence>
<feature type="region of interest" description="Disordered" evidence="6">
    <location>
        <begin position="880"/>
        <end position="903"/>
    </location>
</feature>
<comment type="subcellular location">
    <subcellularLocation>
        <location evidence="1">Membrane</location>
        <topology evidence="1">Multi-pass membrane protein</topology>
    </subcellularLocation>
</comment>
<dbReference type="InterPro" id="IPR021980">
    <property type="entry name" value="PHTF1/2_N"/>
</dbReference>
<dbReference type="PANTHER" id="PTHR12680">
    <property type="entry name" value="PUTATIVE HOMEODOMAIN TRANSCRIPTION FACTOR PHTF"/>
    <property type="match status" value="1"/>
</dbReference>
<name>A0AA85F234_9TREM</name>
<evidence type="ECO:0000259" key="8">
    <source>
        <dbReference type="Pfam" id="PF12129"/>
    </source>
</evidence>
<dbReference type="GO" id="GO:0005783">
    <property type="term" value="C:endoplasmic reticulum"/>
    <property type="evidence" value="ECO:0007669"/>
    <property type="project" value="InterPro"/>
</dbReference>
<keyword evidence="9" id="KW-1185">Reference proteome</keyword>
<evidence type="ECO:0000256" key="6">
    <source>
        <dbReference type="SAM" id="MobiDB-lite"/>
    </source>
</evidence>
<feature type="compositionally biased region" description="Polar residues" evidence="6">
    <location>
        <begin position="444"/>
        <end position="454"/>
    </location>
</feature>
<evidence type="ECO:0000256" key="7">
    <source>
        <dbReference type="SAM" id="Phobius"/>
    </source>
</evidence>
<reference evidence="10" key="2">
    <citation type="submission" date="2023-11" db="UniProtKB">
        <authorList>
            <consortium name="WormBaseParasite"/>
        </authorList>
    </citation>
    <scope>IDENTIFICATION</scope>
</reference>
<feature type="region of interest" description="Disordered" evidence="6">
    <location>
        <begin position="364"/>
        <end position="404"/>
    </location>
</feature>
<evidence type="ECO:0000256" key="4">
    <source>
        <dbReference type="ARBA" id="ARBA00023136"/>
    </source>
</evidence>
<evidence type="ECO:0000313" key="9">
    <source>
        <dbReference type="Proteomes" id="UP000050792"/>
    </source>
</evidence>
<proteinExistence type="predicted"/>
<evidence type="ECO:0000313" key="10">
    <source>
        <dbReference type="WBParaSite" id="SRDH1_33800.2"/>
    </source>
</evidence>
<dbReference type="AlphaFoldDB" id="A0AA85F234"/>
<keyword evidence="4 7" id="KW-0472">Membrane</keyword>
<feature type="transmembrane region" description="Helical" evidence="7">
    <location>
        <begin position="99"/>
        <end position="119"/>
    </location>
</feature>
<keyword evidence="3 7" id="KW-1133">Transmembrane helix</keyword>
<feature type="transmembrane region" description="Helical" evidence="7">
    <location>
        <begin position="131"/>
        <end position="150"/>
    </location>
</feature>
<feature type="compositionally biased region" description="Polar residues" evidence="6">
    <location>
        <begin position="464"/>
        <end position="475"/>
    </location>
</feature>
<evidence type="ECO:0000256" key="1">
    <source>
        <dbReference type="ARBA" id="ARBA00004141"/>
    </source>
</evidence>
<accession>A0AA85F234</accession>
<feature type="domain" description="PHTF1/2 N-terminal" evidence="8">
    <location>
        <begin position="9"/>
        <end position="151"/>
    </location>
</feature>
<keyword evidence="5" id="KW-0325">Glycoprotein</keyword>
<dbReference type="PANTHER" id="PTHR12680:SF6">
    <property type="entry name" value="PROTEIN PHTF"/>
    <property type="match status" value="1"/>
</dbReference>
<evidence type="ECO:0000256" key="2">
    <source>
        <dbReference type="ARBA" id="ARBA00022692"/>
    </source>
</evidence>
<reference evidence="9" key="1">
    <citation type="submission" date="2022-06" db="EMBL/GenBank/DDBJ databases">
        <authorList>
            <person name="Berger JAMES D."/>
            <person name="Berger JAMES D."/>
        </authorList>
    </citation>
    <scope>NUCLEOTIDE SEQUENCE [LARGE SCALE GENOMIC DNA]</scope>
</reference>
<sequence>MWRFELYAKLFQLKLSNYDKHPWEHGVEQRILQGIDRHSTRDGKTRSGLIDVDVIRGSVFAKAKTGHGWMAAVRWGLLRVAFAPFYWNYWRSHTSFRVAVYIMVHFFLQFLQVVFFLLTDPRTSNSSQDDLLLPCLLAVCLGILHAHITAPHGKTGLYSSFIDNPMTNQSFKEIGDHGLNSNCFQYNPDNLVNNKFSGIQSVINRHGEYGNSSWFPIQSTISEHHKFPTNIYSANHQSKNAPNPNKEPINSTSEQCGHSSSGCFECFKTSQLVDKNYAKVQRNINWRPGEMKPKRPLTSSYKFLKTHLDTDYQDDYSDLYGPGDDTQHELNISDFTHGTDGPQTPCTLDEECGRTKLLHNSQVLEHRSRVVRRRRRQNSYNSKLGNSSRGHDADVEESEGERVTVPSRKDIGEIGFSDQIVDGFNLDFIHQLQLKGGGSDHHFGSSNSDINPDSTVLPKRKQVSESPLDSSNLHTSAKLSNTLGDFSANTESSNKVGVLKTQSTSDSPIPLKTDQFTELECLPPHLSHISSLSSSFDSFVGSSRRSLKRSLSMSFPVHSKNTTTNVFLMLKKSFSDGLLNCLMNFHSSQCHLFGNELPYALKSPFQQKRDFQSNYNNTNDQAREVLKLCSNQRNRLGSENISYRKISLSSHSSGAAESSTNSARSFSSVRKFPKGNGRIFELESVHDVGAELTANPKCGRSSVEKHLDKKIYSSYTDIFKSQLIEDMKSTVQPVESSKEFQKLNELNEKRDLQPDNYGRSEFKNKSYECINKDDTITVFNRQRAKYLRLFLQRAFHLQHPRVVINSNQTDTDMLESDSVVLDSKWSNENSKYSGTYIPSSNNPDTNFKPSNQRVSSLNSTNKSCLKSTSPKVFYNWTETKSLSGNTNDRSQTTPTTDITNSQDAVTHAPKRHMKQYFGPVNGFVRNVYSHSHYFSKNESQDANMNGRGQTASENEYFDRINSDLGSDADSSSCPDEVESPSQPRENELRNWQHSNSMLHVNPDAAEKFRTVNKKQVSGRSDYHSCISKHYCPKCSSHLNVFLSPTTDSGQMNNFDDLKSVMNNNHQKPSESHELYESIQSVNDNGKNESLSSVHEEILHSIDFEVKEKLSDNQVTKRNVSKIQINSHLTRDSNGHENLLPSKVDTVRCYMWAGQKLSKFNLSMLDIGKNVIYVSIF</sequence>
<feature type="compositionally biased region" description="Polar residues" evidence="6">
    <location>
        <begin position="968"/>
        <end position="983"/>
    </location>
</feature>
<dbReference type="GO" id="GO:0016020">
    <property type="term" value="C:membrane"/>
    <property type="evidence" value="ECO:0007669"/>
    <property type="project" value="UniProtKB-SubCell"/>
</dbReference>
<feature type="compositionally biased region" description="Polar residues" evidence="6">
    <location>
        <begin position="378"/>
        <end position="388"/>
    </location>
</feature>
<dbReference type="WBParaSite" id="SRDH1_33800.2">
    <property type="protein sequence ID" value="SRDH1_33800.2"/>
    <property type="gene ID" value="SRDH1_33800"/>
</dbReference>
<dbReference type="InterPro" id="IPR039775">
    <property type="entry name" value="PHTF1/2"/>
</dbReference>
<dbReference type="Proteomes" id="UP000050792">
    <property type="component" value="Unassembled WGS sequence"/>
</dbReference>